<sequence>MGTDLSTAVAPPAWSFGDNPRLADELLGHVLSGRKTGTSTALVEFGEEPLPREGELSIILDGAGHPRALVRTTSVATVRFDEVDEAFARAEGEDDLSLGSWREQHETYWRRVLGVDALDPATEIVTERFELLDPRP</sequence>
<dbReference type="Gene3D" id="3.10.400.10">
    <property type="entry name" value="Sulfate adenylyltransferase"/>
    <property type="match status" value="1"/>
</dbReference>
<dbReference type="Proteomes" id="UP000245166">
    <property type="component" value="Unassembled WGS sequence"/>
</dbReference>
<dbReference type="OrthoDB" id="9807542at2"/>
<dbReference type="CDD" id="cd06553">
    <property type="entry name" value="ASCH_Ef3133_like"/>
    <property type="match status" value="1"/>
</dbReference>
<accession>A0A2U1ZZ21</accession>
<dbReference type="PANTHER" id="PTHR39203">
    <property type="entry name" value="CYTOPLASMIC PROTEIN-RELATED"/>
    <property type="match status" value="1"/>
</dbReference>
<dbReference type="InterPro" id="IPR007374">
    <property type="entry name" value="ASCH_domain"/>
</dbReference>
<organism evidence="2 3">
    <name type="scientific">Serinibacter arcticus</name>
    <dbReference type="NCBI Taxonomy" id="1655435"/>
    <lineage>
        <taxon>Bacteria</taxon>
        <taxon>Bacillati</taxon>
        <taxon>Actinomycetota</taxon>
        <taxon>Actinomycetes</taxon>
        <taxon>Micrococcales</taxon>
        <taxon>Beutenbergiaceae</taxon>
        <taxon>Serinibacter</taxon>
    </lineage>
</organism>
<comment type="caution">
    <text evidence="2">The sequence shown here is derived from an EMBL/GenBank/DDBJ whole genome shotgun (WGS) entry which is preliminary data.</text>
</comment>
<dbReference type="EMBL" id="PYHR01000002">
    <property type="protein sequence ID" value="PWD52236.1"/>
    <property type="molecule type" value="Genomic_DNA"/>
</dbReference>
<dbReference type="InterPro" id="IPR009326">
    <property type="entry name" value="DUF984"/>
</dbReference>
<evidence type="ECO:0000313" key="2">
    <source>
        <dbReference type="EMBL" id="PWD52236.1"/>
    </source>
</evidence>
<feature type="domain" description="ASCH" evidence="1">
    <location>
        <begin position="14"/>
        <end position="133"/>
    </location>
</feature>
<keyword evidence="3" id="KW-1185">Reference proteome</keyword>
<dbReference type="PIRSF" id="PIRSF021320">
    <property type="entry name" value="DUF984"/>
    <property type="match status" value="1"/>
</dbReference>
<dbReference type="SMART" id="SM01022">
    <property type="entry name" value="ASCH"/>
    <property type="match status" value="1"/>
</dbReference>
<dbReference type="SUPFAM" id="SSF88697">
    <property type="entry name" value="PUA domain-like"/>
    <property type="match status" value="1"/>
</dbReference>
<evidence type="ECO:0000259" key="1">
    <source>
        <dbReference type="SMART" id="SM01022"/>
    </source>
</evidence>
<dbReference type="Pfam" id="PF04266">
    <property type="entry name" value="ASCH"/>
    <property type="match status" value="1"/>
</dbReference>
<reference evidence="2 3" key="1">
    <citation type="submission" date="2018-03" db="EMBL/GenBank/DDBJ databases">
        <title>Genome assembly of novel Miniimonas species PCH200.</title>
        <authorList>
            <person name="Thakur V."/>
            <person name="Kumar V."/>
            <person name="Singh D."/>
        </authorList>
    </citation>
    <scope>NUCLEOTIDE SEQUENCE [LARGE SCALE GENOMIC DNA]</scope>
    <source>
        <strain evidence="2 3">PCH200</strain>
    </source>
</reference>
<dbReference type="InterPro" id="IPR015947">
    <property type="entry name" value="PUA-like_sf"/>
</dbReference>
<proteinExistence type="predicted"/>
<gene>
    <name evidence="2" type="ORF">C8046_00090</name>
</gene>
<name>A0A2U1ZZ21_9MICO</name>
<protein>
    <submittedName>
        <fullName evidence="2">ASCH domain-containing protein</fullName>
    </submittedName>
</protein>
<dbReference type="AlphaFoldDB" id="A0A2U1ZZ21"/>
<dbReference type="PANTHER" id="PTHR39203:SF1">
    <property type="entry name" value="CYTOPLASMIC PROTEIN"/>
    <property type="match status" value="1"/>
</dbReference>
<evidence type="ECO:0000313" key="3">
    <source>
        <dbReference type="Proteomes" id="UP000245166"/>
    </source>
</evidence>